<dbReference type="Proteomes" id="UP000799438">
    <property type="component" value="Unassembled WGS sequence"/>
</dbReference>
<dbReference type="GeneID" id="54304285"/>
<keyword evidence="1" id="KW-0812">Transmembrane</keyword>
<organism evidence="2 3">
    <name type="scientific">Aplosporella prunicola CBS 121167</name>
    <dbReference type="NCBI Taxonomy" id="1176127"/>
    <lineage>
        <taxon>Eukaryota</taxon>
        <taxon>Fungi</taxon>
        <taxon>Dikarya</taxon>
        <taxon>Ascomycota</taxon>
        <taxon>Pezizomycotina</taxon>
        <taxon>Dothideomycetes</taxon>
        <taxon>Dothideomycetes incertae sedis</taxon>
        <taxon>Botryosphaeriales</taxon>
        <taxon>Aplosporellaceae</taxon>
        <taxon>Aplosporella</taxon>
    </lineage>
</organism>
<evidence type="ECO:0000313" key="2">
    <source>
        <dbReference type="EMBL" id="KAF2135194.1"/>
    </source>
</evidence>
<accession>A0A6A6AW76</accession>
<dbReference type="EMBL" id="ML995636">
    <property type="protein sequence ID" value="KAF2135194.1"/>
    <property type="molecule type" value="Genomic_DNA"/>
</dbReference>
<name>A0A6A6AW76_9PEZI</name>
<keyword evidence="3" id="KW-1185">Reference proteome</keyword>
<protein>
    <submittedName>
        <fullName evidence="2">Uncharacterized protein</fullName>
    </submittedName>
</protein>
<keyword evidence="1" id="KW-1133">Transmembrane helix</keyword>
<sequence>MHFVTSWLSETTCYPALVYLLHACLSKILYSSFSPLPHIVKRAMRNIINPHTNTNHARHPFLVVIITYLLCYVPFLAWIMFDPYSPFWSSGAAAIIKRTAISNADKQYTNDASRLEAPIKSTLKALNSLDFYINFAKDIRFRKAASLGKVRDQIEDALPKLAELDSELMALARDHTAQRLASLRRLASAETGSVSVWWNLRHVIKAASLGDLSRLHSLKSWEEACAFWHQQDLMTSRMLEILQLAQAELKTIVELYDKKTNFGGVKAMPGILYESITYPLEVTIRGLAQTVLPYTWVEFWIPSSPLTINEFYMHLSLVTADANAHLSAATAHLSIAVDATTATQAALENKGPERAHEHDPVLGKVAARCQDLHNSRAMSRPAALARLVQNEIMPAESFVHALADRWLQDAHNLTYWQDEWLQERMELRPAKLVRKIVAREQRMRNWGRLRALVAFWAYVFVFSAFFFLVLTFIRLGMAESRVVTSRPRLATPTFQKQTRYMKTFS</sequence>
<dbReference type="RefSeq" id="XP_033390913.1">
    <property type="nucleotide sequence ID" value="XM_033546778.1"/>
</dbReference>
<feature type="transmembrane region" description="Helical" evidence="1">
    <location>
        <begin position="61"/>
        <end position="81"/>
    </location>
</feature>
<feature type="transmembrane region" description="Helical" evidence="1">
    <location>
        <begin position="16"/>
        <end position="40"/>
    </location>
</feature>
<evidence type="ECO:0000313" key="3">
    <source>
        <dbReference type="Proteomes" id="UP000799438"/>
    </source>
</evidence>
<keyword evidence="1" id="KW-0472">Membrane</keyword>
<dbReference type="AlphaFoldDB" id="A0A6A6AW76"/>
<feature type="transmembrane region" description="Helical" evidence="1">
    <location>
        <begin position="451"/>
        <end position="473"/>
    </location>
</feature>
<gene>
    <name evidence="2" type="ORF">K452DRAFT_51412</name>
</gene>
<reference evidence="2" key="1">
    <citation type="journal article" date="2020" name="Stud. Mycol.">
        <title>101 Dothideomycetes genomes: a test case for predicting lifestyles and emergence of pathogens.</title>
        <authorList>
            <person name="Haridas S."/>
            <person name="Albert R."/>
            <person name="Binder M."/>
            <person name="Bloem J."/>
            <person name="Labutti K."/>
            <person name="Salamov A."/>
            <person name="Andreopoulos B."/>
            <person name="Baker S."/>
            <person name="Barry K."/>
            <person name="Bills G."/>
            <person name="Bluhm B."/>
            <person name="Cannon C."/>
            <person name="Castanera R."/>
            <person name="Culley D."/>
            <person name="Daum C."/>
            <person name="Ezra D."/>
            <person name="Gonzalez J."/>
            <person name="Henrissat B."/>
            <person name="Kuo A."/>
            <person name="Liang C."/>
            <person name="Lipzen A."/>
            <person name="Lutzoni F."/>
            <person name="Magnuson J."/>
            <person name="Mondo S."/>
            <person name="Nolan M."/>
            <person name="Ohm R."/>
            <person name="Pangilinan J."/>
            <person name="Park H.-J."/>
            <person name="Ramirez L."/>
            <person name="Alfaro M."/>
            <person name="Sun H."/>
            <person name="Tritt A."/>
            <person name="Yoshinaga Y."/>
            <person name="Zwiers L.-H."/>
            <person name="Turgeon B."/>
            <person name="Goodwin S."/>
            <person name="Spatafora J."/>
            <person name="Crous P."/>
            <person name="Grigoriev I."/>
        </authorList>
    </citation>
    <scope>NUCLEOTIDE SEQUENCE</scope>
    <source>
        <strain evidence="2">CBS 121167</strain>
    </source>
</reference>
<evidence type="ECO:0000256" key="1">
    <source>
        <dbReference type="SAM" id="Phobius"/>
    </source>
</evidence>
<proteinExistence type="predicted"/>